<keyword evidence="4" id="KW-1185">Reference proteome</keyword>
<dbReference type="PROSITE" id="PS50940">
    <property type="entry name" value="CHIT_BIND_II"/>
    <property type="match status" value="1"/>
</dbReference>
<dbReference type="InterPro" id="IPR036508">
    <property type="entry name" value="Chitin-bd_dom_sf"/>
</dbReference>
<organism evidence="3 4">
    <name type="scientific">Thalassiosira pseudonana</name>
    <name type="common">Marine diatom</name>
    <name type="synonym">Cyclotella nana</name>
    <dbReference type="NCBI Taxonomy" id="35128"/>
    <lineage>
        <taxon>Eukaryota</taxon>
        <taxon>Sar</taxon>
        <taxon>Stramenopiles</taxon>
        <taxon>Ochrophyta</taxon>
        <taxon>Bacillariophyta</taxon>
        <taxon>Coscinodiscophyceae</taxon>
        <taxon>Thalassiosirophycidae</taxon>
        <taxon>Thalassiosirales</taxon>
        <taxon>Thalassiosiraceae</taxon>
        <taxon>Thalassiosira</taxon>
    </lineage>
</organism>
<gene>
    <name evidence="3" type="ORF">THAPSDRAFT_6603</name>
</gene>
<feature type="signal peptide" evidence="1">
    <location>
        <begin position="1"/>
        <end position="21"/>
    </location>
</feature>
<sequence>MISSSVYSCAILHLLLSISDAQDSSIDTDAIDITTTTPSCITPTNACHGPGPPTRPLAGCEQYAQCDLSTNTVVNIATCMPGTVYDVTLDNCNWTYLSFCDVESCPPTLAPTVMPTGSPSMNHEAIAMTHIKSKQYLIEQYVLISYTSAGLPYPSIRYTFDSFIDSLDTMAVQGFGADFRFLLYEGNPFQYQAGLVNLAAFLANAMVETIQSDSCDELNWQQVAGRHAIANSCGQEGRSYQDEGCQDNENDYTCDVDPTMEITAVTSGNQVRAPPPFKCEPGNENAGYWDSSSGTAVNDVPYSNTAGRTDVEGCCWWGRGALLTRGTCNIGKLNYYIGKRAADEGRTSLYPDIDFCKNPEGTCASAYTEELRWTSAMFEWSERIQQYQSGSWSYEDQLFKFLNEGMTDDSFIASVGRIVSHGCHEAGCSTLEVREADARMSNFYLIINDIFDVASLMEPSDGENTATPQPVESFVPPPTPLPVWEETTAAPVPVMKNFPTLMPTEEEILPLEGSDAEEVMTIYSWMPIIVGVVFMIR</sequence>
<keyword evidence="1" id="KW-0732">Signal</keyword>
<dbReference type="InParanoid" id="B8C4T0"/>
<dbReference type="GO" id="GO:0005576">
    <property type="term" value="C:extracellular region"/>
    <property type="evidence" value="ECO:0007669"/>
    <property type="project" value="InterPro"/>
</dbReference>
<name>B8C4T0_THAPS</name>
<evidence type="ECO:0000313" key="4">
    <source>
        <dbReference type="Proteomes" id="UP000001449"/>
    </source>
</evidence>
<dbReference type="PaxDb" id="35128-Thaps6603"/>
<dbReference type="SUPFAM" id="SSF57625">
    <property type="entry name" value="Invertebrate chitin-binding proteins"/>
    <property type="match status" value="1"/>
</dbReference>
<evidence type="ECO:0000259" key="2">
    <source>
        <dbReference type="PROSITE" id="PS50940"/>
    </source>
</evidence>
<feature type="chain" id="PRO_5002869437" description="Chitin-binding type-2 domain-containing protein" evidence="1">
    <location>
        <begin position="22"/>
        <end position="537"/>
    </location>
</feature>
<evidence type="ECO:0000256" key="1">
    <source>
        <dbReference type="SAM" id="SignalP"/>
    </source>
</evidence>
<dbReference type="InterPro" id="IPR002557">
    <property type="entry name" value="Chitin-bd_dom"/>
</dbReference>
<dbReference type="Proteomes" id="UP000001449">
    <property type="component" value="Chromosome 6"/>
</dbReference>
<dbReference type="GO" id="GO:0008061">
    <property type="term" value="F:chitin binding"/>
    <property type="evidence" value="ECO:0007669"/>
    <property type="project" value="InterPro"/>
</dbReference>
<dbReference type="EMBL" id="CM000643">
    <property type="protein sequence ID" value="EED91378.1"/>
    <property type="molecule type" value="Genomic_DNA"/>
</dbReference>
<proteinExistence type="predicted"/>
<feature type="domain" description="Chitin-binding type-2" evidence="2">
    <location>
        <begin position="44"/>
        <end position="102"/>
    </location>
</feature>
<reference evidence="3 4" key="1">
    <citation type="journal article" date="2004" name="Science">
        <title>The genome of the diatom Thalassiosira pseudonana: ecology, evolution, and metabolism.</title>
        <authorList>
            <person name="Armbrust E.V."/>
            <person name="Berges J.A."/>
            <person name="Bowler C."/>
            <person name="Green B.R."/>
            <person name="Martinez D."/>
            <person name="Putnam N.H."/>
            <person name="Zhou S."/>
            <person name="Allen A.E."/>
            <person name="Apt K.E."/>
            <person name="Bechner M."/>
            <person name="Brzezinski M.A."/>
            <person name="Chaal B.K."/>
            <person name="Chiovitti A."/>
            <person name="Davis A.K."/>
            <person name="Demarest M.S."/>
            <person name="Detter J.C."/>
            <person name="Glavina T."/>
            <person name="Goodstein D."/>
            <person name="Hadi M.Z."/>
            <person name="Hellsten U."/>
            <person name="Hildebrand M."/>
            <person name="Jenkins B.D."/>
            <person name="Jurka J."/>
            <person name="Kapitonov V.V."/>
            <person name="Kroger N."/>
            <person name="Lau W.W."/>
            <person name="Lane T.W."/>
            <person name="Larimer F.W."/>
            <person name="Lippmeier J.C."/>
            <person name="Lucas S."/>
            <person name="Medina M."/>
            <person name="Montsant A."/>
            <person name="Obornik M."/>
            <person name="Parker M.S."/>
            <person name="Palenik B."/>
            <person name="Pazour G.J."/>
            <person name="Richardson P.M."/>
            <person name="Rynearson T.A."/>
            <person name="Saito M.A."/>
            <person name="Schwartz D.C."/>
            <person name="Thamatrakoln K."/>
            <person name="Valentin K."/>
            <person name="Vardi A."/>
            <person name="Wilkerson F.P."/>
            <person name="Rokhsar D.S."/>
        </authorList>
    </citation>
    <scope>NUCLEOTIDE SEQUENCE [LARGE SCALE GENOMIC DNA]</scope>
    <source>
        <strain evidence="3 4">CCMP1335</strain>
    </source>
</reference>
<evidence type="ECO:0000313" key="3">
    <source>
        <dbReference type="EMBL" id="EED91378.1"/>
    </source>
</evidence>
<dbReference type="PANTHER" id="PTHR21113:SF4">
    <property type="entry name" value="CHITIN-BINDING TYPE-4 DOMAIN-CONTAINING PROTEIN"/>
    <property type="match status" value="1"/>
</dbReference>
<dbReference type="OMA" id="FEWIERI"/>
<protein>
    <recommendedName>
        <fullName evidence="2">Chitin-binding type-2 domain-containing protein</fullName>
    </recommendedName>
</protein>
<dbReference type="KEGG" id="tps:THAPSDRAFT_6603"/>
<accession>B8C4T0</accession>
<dbReference type="Gene3D" id="1.10.530.10">
    <property type="match status" value="1"/>
</dbReference>
<dbReference type="HOGENOM" id="CLU_507655_0_0_1"/>
<dbReference type="eggNOG" id="ENOG502RXTR">
    <property type="taxonomic scope" value="Eukaryota"/>
</dbReference>
<dbReference type="AlphaFoldDB" id="B8C4T0"/>
<dbReference type="RefSeq" id="XP_002291271.1">
    <property type="nucleotide sequence ID" value="XM_002291235.1"/>
</dbReference>
<dbReference type="PANTHER" id="PTHR21113">
    <property type="entry name" value="AGAP001705-PA"/>
    <property type="match status" value="1"/>
</dbReference>
<dbReference type="GeneID" id="7446372"/>
<reference evidence="3 4" key="2">
    <citation type="journal article" date="2008" name="Nature">
        <title>The Phaeodactylum genome reveals the evolutionary history of diatom genomes.</title>
        <authorList>
            <person name="Bowler C."/>
            <person name="Allen A.E."/>
            <person name="Badger J.H."/>
            <person name="Grimwood J."/>
            <person name="Jabbari K."/>
            <person name="Kuo A."/>
            <person name="Maheswari U."/>
            <person name="Martens C."/>
            <person name="Maumus F."/>
            <person name="Otillar R.P."/>
            <person name="Rayko E."/>
            <person name="Salamov A."/>
            <person name="Vandepoele K."/>
            <person name="Beszteri B."/>
            <person name="Gruber A."/>
            <person name="Heijde M."/>
            <person name="Katinka M."/>
            <person name="Mock T."/>
            <person name="Valentin K."/>
            <person name="Verret F."/>
            <person name="Berges J.A."/>
            <person name="Brownlee C."/>
            <person name="Cadoret J.P."/>
            <person name="Chiovitti A."/>
            <person name="Choi C.J."/>
            <person name="Coesel S."/>
            <person name="De Martino A."/>
            <person name="Detter J.C."/>
            <person name="Durkin C."/>
            <person name="Falciatore A."/>
            <person name="Fournet J."/>
            <person name="Haruta M."/>
            <person name="Huysman M.J."/>
            <person name="Jenkins B.D."/>
            <person name="Jiroutova K."/>
            <person name="Jorgensen R.E."/>
            <person name="Joubert Y."/>
            <person name="Kaplan A."/>
            <person name="Kroger N."/>
            <person name="Kroth P.G."/>
            <person name="La Roche J."/>
            <person name="Lindquist E."/>
            <person name="Lommer M."/>
            <person name="Martin-Jezequel V."/>
            <person name="Lopez P.J."/>
            <person name="Lucas S."/>
            <person name="Mangogna M."/>
            <person name="McGinnis K."/>
            <person name="Medlin L.K."/>
            <person name="Montsant A."/>
            <person name="Oudot-Le Secq M.P."/>
            <person name="Napoli C."/>
            <person name="Obornik M."/>
            <person name="Parker M.S."/>
            <person name="Petit J.L."/>
            <person name="Porcel B.M."/>
            <person name="Poulsen N."/>
            <person name="Robison M."/>
            <person name="Rychlewski L."/>
            <person name="Rynearson T.A."/>
            <person name="Schmutz J."/>
            <person name="Shapiro H."/>
            <person name="Siaut M."/>
            <person name="Stanley M."/>
            <person name="Sussman M.R."/>
            <person name="Taylor A.R."/>
            <person name="Vardi A."/>
            <person name="von Dassow P."/>
            <person name="Vyverman W."/>
            <person name="Willis A."/>
            <person name="Wyrwicz L.S."/>
            <person name="Rokhsar D.S."/>
            <person name="Weissenbach J."/>
            <person name="Armbrust E.V."/>
            <person name="Green B.R."/>
            <person name="Van de Peer Y."/>
            <person name="Grigoriev I.V."/>
        </authorList>
    </citation>
    <scope>NUCLEOTIDE SEQUENCE [LARGE SCALE GENOMIC DNA]</scope>
    <source>
        <strain evidence="3 4">CCMP1335</strain>
    </source>
</reference>